<evidence type="ECO:0000256" key="4">
    <source>
        <dbReference type="ARBA" id="ARBA00047508"/>
    </source>
</evidence>
<evidence type="ECO:0000256" key="6">
    <source>
        <dbReference type="RuleBase" id="RU363071"/>
    </source>
</evidence>
<dbReference type="GO" id="GO:0009073">
    <property type="term" value="P:aromatic amino acid family biosynthetic process"/>
    <property type="evidence" value="ECO:0007669"/>
    <property type="project" value="UniProtKB-KW"/>
</dbReference>
<keyword evidence="5" id="KW-0104">Cadmium</keyword>
<dbReference type="EC" id="2.5.1.54" evidence="6"/>
<sequence>MIASTQKSAIMFGNTAAKEKVMVHSPRSNDSWSPTSWTTKNTIIQEVQYKDPKVLQDVCNTIANLPPLITPEEIEAARSQFAEAAPGKSFVLQGGDCAESFHDVRPHIVNQKIRLLEEQSHILSQGLNRPVATVGRIAGQYAKPRSSLWETLPDGTEVPTFRGHNVNGPELSERQPDPHRLLLGYFHSQATLNLMRGPDALSTPPMGLFPSTPAGGEEGVTKRANGGTIYTSHEALHLPLESSSTDGRYNTSASFIWIGERTRQLDGGHVEYGRGLRNPIGIKVGPTMTGETLVELLNCICPNAQDQDHIDRITIITRFGADKVETVLPPLIQAVHKSGHRPLWMCDPCHGNTCTASSGHKTRHISSILREATTYYRVHRENGSTLGGLHLEQTGEFVTECVDGSDMGSEEKLGTNYRSLCDPRLSYLQGLTVVRGFVDFAQHIDAKYQAAAGNSI</sequence>
<name>A0A022WE47_TRIRU</name>
<evidence type="ECO:0000256" key="1">
    <source>
        <dbReference type="ARBA" id="ARBA00004688"/>
    </source>
</evidence>
<keyword evidence="3 6" id="KW-0808">Transferase</keyword>
<comment type="pathway">
    <text evidence="1 6">Metabolic intermediate biosynthesis; chorismate biosynthesis; chorismate from D-erythrose 4-phosphate and phosphoenolpyruvate: step 1/7.</text>
</comment>
<evidence type="ECO:0000256" key="5">
    <source>
        <dbReference type="PIRSR" id="PIRSR602480-1"/>
    </source>
</evidence>
<dbReference type="OrthoDB" id="2338at2759"/>
<feature type="binding site" evidence="5">
    <location>
        <position position="318"/>
    </location>
    <ligand>
        <name>phosphoenolpyruvate</name>
        <dbReference type="ChEBI" id="CHEBI:58702"/>
    </ligand>
</feature>
<protein>
    <recommendedName>
        <fullName evidence="6">Phospho-2-dehydro-3-deoxyheptonate aldolase</fullName>
        <ecNumber evidence="6">2.5.1.54</ecNumber>
    </recommendedName>
</protein>
<proteinExistence type="inferred from homology"/>
<feature type="binding site" evidence="5">
    <location>
        <position position="283"/>
    </location>
    <ligand>
        <name>phosphoenolpyruvate</name>
        <dbReference type="ChEBI" id="CHEBI:58702"/>
    </ligand>
</feature>
<dbReference type="GO" id="GO:0009423">
    <property type="term" value="P:chorismate biosynthetic process"/>
    <property type="evidence" value="ECO:0007669"/>
    <property type="project" value="UniProtKB-UniPathway"/>
</dbReference>
<comment type="cofactor">
    <cofactor evidence="5">
        <name>Mn(2+)</name>
        <dbReference type="ChEBI" id="CHEBI:29035"/>
    </cofactor>
    <cofactor evidence="5">
        <name>Co(2+)</name>
        <dbReference type="ChEBI" id="CHEBI:48828"/>
    </cofactor>
    <cofactor evidence="5">
        <name>Cd(2+)</name>
        <dbReference type="ChEBI" id="CHEBI:48775"/>
    </cofactor>
    <text evidence="5">Binds 1 divalent cation per subunit. The enzyme is active with manganese, cobalt or cadmium ions.</text>
</comment>
<evidence type="ECO:0000256" key="2">
    <source>
        <dbReference type="ARBA" id="ARBA00008911"/>
    </source>
</evidence>
<dbReference type="GO" id="GO:0008652">
    <property type="term" value="P:amino acid biosynthetic process"/>
    <property type="evidence" value="ECO:0007669"/>
    <property type="project" value="UniProtKB-KW"/>
</dbReference>
<keyword evidence="5" id="KW-0170">Cobalt</keyword>
<dbReference type="UniPathway" id="UPA00053">
    <property type="reaction ID" value="UER00084"/>
</dbReference>
<feature type="binding site" evidence="5">
    <location>
        <position position="422"/>
    </location>
    <ligand>
        <name>Mn(2+)</name>
        <dbReference type="ChEBI" id="CHEBI:29035"/>
    </ligand>
</feature>
<dbReference type="InterPro" id="IPR013785">
    <property type="entry name" value="Aldolase_TIM"/>
</dbReference>
<feature type="binding site" evidence="5">
    <location>
        <position position="392"/>
    </location>
    <ligand>
        <name>Mn(2+)</name>
        <dbReference type="ChEBI" id="CHEBI:29035"/>
    </ligand>
</feature>
<dbReference type="EMBL" id="KK207716">
    <property type="protein sequence ID" value="EZF56607.1"/>
    <property type="molecule type" value="Genomic_DNA"/>
</dbReference>
<feature type="binding site" evidence="5">
    <location>
        <position position="97"/>
    </location>
    <ligand>
        <name>Mn(2+)</name>
        <dbReference type="ChEBI" id="CHEBI:29035"/>
    </ligand>
</feature>
<reference evidence="8" key="1">
    <citation type="submission" date="2014-02" db="EMBL/GenBank/DDBJ databases">
        <title>The Genome Sequence of Trichophyton rubrum (morphotype fischeri) CBS 288.86.</title>
        <authorList>
            <consortium name="The Broad Institute Genomics Platform"/>
            <person name="Cuomo C.A."/>
            <person name="White T.C."/>
            <person name="Graser Y."/>
            <person name="Martinez-Rossi N."/>
            <person name="Heitman J."/>
            <person name="Young S.K."/>
            <person name="Zeng Q."/>
            <person name="Gargeya S."/>
            <person name="Abouelleil A."/>
            <person name="Alvarado L."/>
            <person name="Chapman S.B."/>
            <person name="Gainer-Dewar J."/>
            <person name="Goldberg J."/>
            <person name="Griggs A."/>
            <person name="Gujja S."/>
            <person name="Hansen M."/>
            <person name="Howarth C."/>
            <person name="Imamovic A."/>
            <person name="Larimer J."/>
            <person name="Martinez D."/>
            <person name="Murphy C."/>
            <person name="Pearson M.D."/>
            <person name="Persinoti G."/>
            <person name="Poon T."/>
            <person name="Priest M."/>
            <person name="Roberts A.D."/>
            <person name="Saif S."/>
            <person name="Shea T.D."/>
            <person name="Sykes S.N."/>
            <person name="Wortman J."/>
            <person name="Nusbaum C."/>
            <person name="Birren B."/>
        </authorList>
    </citation>
    <scope>NUCLEOTIDE SEQUENCE [LARGE SCALE GENOMIC DNA]</scope>
    <source>
        <strain evidence="8">CBS 288.86</strain>
    </source>
</reference>
<dbReference type="AlphaFoldDB" id="A0A022WE47"/>
<evidence type="ECO:0000256" key="3">
    <source>
        <dbReference type="ARBA" id="ARBA00022679"/>
    </source>
</evidence>
<feature type="binding site" evidence="5">
    <location>
        <position position="136"/>
    </location>
    <ligand>
        <name>phosphoenolpyruvate</name>
        <dbReference type="ChEBI" id="CHEBI:58702"/>
    </ligand>
</feature>
<dbReference type="SUPFAM" id="SSF51569">
    <property type="entry name" value="Aldolase"/>
    <property type="match status" value="1"/>
</dbReference>
<keyword evidence="6" id="KW-0028">Amino-acid biosynthesis</keyword>
<dbReference type="Proteomes" id="UP000023758">
    <property type="component" value="Unassembled WGS sequence"/>
</dbReference>
<dbReference type="PANTHER" id="PTHR21337">
    <property type="entry name" value="PHOSPHO-2-DEHYDRO-3-DEOXYHEPTONATE ALDOLASE 1, 2"/>
    <property type="match status" value="1"/>
</dbReference>
<evidence type="ECO:0000256" key="7">
    <source>
        <dbReference type="SAM" id="MobiDB-lite"/>
    </source>
</evidence>
<feature type="region of interest" description="Disordered" evidence="7">
    <location>
        <begin position="150"/>
        <end position="174"/>
    </location>
</feature>
<dbReference type="Gene3D" id="3.20.20.70">
    <property type="entry name" value="Aldolase class I"/>
    <property type="match status" value="1"/>
</dbReference>
<dbReference type="InterPro" id="IPR002480">
    <property type="entry name" value="DAHP_synth_2"/>
</dbReference>
<evidence type="ECO:0000313" key="8">
    <source>
        <dbReference type="EMBL" id="EZF56607.1"/>
    </source>
</evidence>
<dbReference type="HOGENOM" id="CLU_026885_1_0_1"/>
<accession>A0A022WE47</accession>
<feature type="binding site" evidence="5">
    <location>
        <position position="350"/>
    </location>
    <ligand>
        <name>Mn(2+)</name>
        <dbReference type="ChEBI" id="CHEBI:29035"/>
    </ligand>
</feature>
<feature type="binding site" evidence="5">
    <location>
        <begin position="260"/>
        <end position="261"/>
    </location>
    <ligand>
        <name>phosphoenolpyruvate</name>
        <dbReference type="ChEBI" id="CHEBI:58702"/>
    </ligand>
</feature>
<dbReference type="GO" id="GO:0003849">
    <property type="term" value="F:3-deoxy-7-phosphoheptulonate synthase activity"/>
    <property type="evidence" value="ECO:0007669"/>
    <property type="project" value="UniProtKB-EC"/>
</dbReference>
<keyword evidence="6" id="KW-0057">Aromatic amino acid biosynthesis</keyword>
<organism evidence="8">
    <name type="scientific">Trichophyton rubrum CBS 288.86</name>
    <dbReference type="NCBI Taxonomy" id="1215330"/>
    <lineage>
        <taxon>Eukaryota</taxon>
        <taxon>Fungi</taxon>
        <taxon>Dikarya</taxon>
        <taxon>Ascomycota</taxon>
        <taxon>Pezizomycotina</taxon>
        <taxon>Eurotiomycetes</taxon>
        <taxon>Eurotiomycetidae</taxon>
        <taxon>Onygenales</taxon>
        <taxon>Arthrodermataceae</taxon>
        <taxon>Trichophyton</taxon>
    </lineage>
</organism>
<comment type="similarity">
    <text evidence="2 6">Belongs to the class-II DAHP synthase family.</text>
</comment>
<gene>
    <name evidence="8" type="ORF">H103_01036</name>
</gene>
<dbReference type="PANTHER" id="PTHR21337:SF0">
    <property type="entry name" value="PHOSPHO-2-DEHYDRO-3-DEOXYHEPTONATE ALDOLASE"/>
    <property type="match status" value="1"/>
</dbReference>
<keyword evidence="5" id="KW-0464">Manganese</keyword>
<comment type="catalytic activity">
    <reaction evidence="4 6">
        <text>D-erythrose 4-phosphate + phosphoenolpyruvate + H2O = 7-phospho-2-dehydro-3-deoxy-D-arabino-heptonate + phosphate</text>
        <dbReference type="Rhea" id="RHEA:14717"/>
        <dbReference type="ChEBI" id="CHEBI:15377"/>
        <dbReference type="ChEBI" id="CHEBI:16897"/>
        <dbReference type="ChEBI" id="CHEBI:43474"/>
        <dbReference type="ChEBI" id="CHEBI:58394"/>
        <dbReference type="ChEBI" id="CHEBI:58702"/>
        <dbReference type="EC" id="2.5.1.54"/>
    </reaction>
</comment>
<dbReference type="Pfam" id="PF01474">
    <property type="entry name" value="DAHP_synth_2"/>
    <property type="match status" value="2"/>
</dbReference>